<evidence type="ECO:0000313" key="1">
    <source>
        <dbReference type="EMBL" id="MED6196603.1"/>
    </source>
</evidence>
<sequence length="240" mass="27260">MLSLDISNFGPPIGSTLPELHEIPVLSENLFFDLLDIHLKHFKMGQTVYLSTGFTNGRTYILDTNQNNQSSILLADGFPHPPVSLTEAEIINLDGEPYFFVYQKLFSDGGDLGLYRLRFDDEFYWENFAAPTFCIGSKIFLKASIDSIDNSHLFSFDTNEQRWLRENRDLLLSFSVARKYIFPCTPVYVLGLSSQTTTVFLAAMNKSVENLDGKHHNKEIYAILVKEEGCRRPISVLTSP</sequence>
<evidence type="ECO:0000313" key="2">
    <source>
        <dbReference type="Proteomes" id="UP001341840"/>
    </source>
</evidence>
<gene>
    <name evidence="1" type="ORF">PIB30_049063</name>
</gene>
<keyword evidence="2" id="KW-1185">Reference proteome</keyword>
<reference evidence="1 2" key="1">
    <citation type="journal article" date="2023" name="Plants (Basel)">
        <title>Bridging the Gap: Combining Genomics and Transcriptomics Approaches to Understand Stylosanthes scabra, an Orphan Legume from the Brazilian Caatinga.</title>
        <authorList>
            <person name="Ferreira-Neto J.R.C."/>
            <person name="da Silva M.D."/>
            <person name="Binneck E."/>
            <person name="de Melo N.F."/>
            <person name="da Silva R.H."/>
            <person name="de Melo A.L.T.M."/>
            <person name="Pandolfi V."/>
            <person name="Bustamante F.O."/>
            <person name="Brasileiro-Vidal A.C."/>
            <person name="Benko-Iseppon A.M."/>
        </authorList>
    </citation>
    <scope>NUCLEOTIDE SEQUENCE [LARGE SCALE GENOMIC DNA]</scope>
    <source>
        <tissue evidence="1">Leaves</tissue>
    </source>
</reference>
<dbReference type="Proteomes" id="UP001341840">
    <property type="component" value="Unassembled WGS sequence"/>
</dbReference>
<name>A0ABU6XI35_9FABA</name>
<accession>A0ABU6XI35</accession>
<dbReference type="EMBL" id="JASCZI010211775">
    <property type="protein sequence ID" value="MED6196603.1"/>
    <property type="molecule type" value="Genomic_DNA"/>
</dbReference>
<comment type="caution">
    <text evidence="1">The sequence shown here is derived from an EMBL/GenBank/DDBJ whole genome shotgun (WGS) entry which is preliminary data.</text>
</comment>
<proteinExistence type="predicted"/>
<protein>
    <submittedName>
        <fullName evidence="1">Uncharacterized protein</fullName>
    </submittedName>
</protein>
<organism evidence="1 2">
    <name type="scientific">Stylosanthes scabra</name>
    <dbReference type="NCBI Taxonomy" id="79078"/>
    <lineage>
        <taxon>Eukaryota</taxon>
        <taxon>Viridiplantae</taxon>
        <taxon>Streptophyta</taxon>
        <taxon>Embryophyta</taxon>
        <taxon>Tracheophyta</taxon>
        <taxon>Spermatophyta</taxon>
        <taxon>Magnoliopsida</taxon>
        <taxon>eudicotyledons</taxon>
        <taxon>Gunneridae</taxon>
        <taxon>Pentapetalae</taxon>
        <taxon>rosids</taxon>
        <taxon>fabids</taxon>
        <taxon>Fabales</taxon>
        <taxon>Fabaceae</taxon>
        <taxon>Papilionoideae</taxon>
        <taxon>50 kb inversion clade</taxon>
        <taxon>dalbergioids sensu lato</taxon>
        <taxon>Dalbergieae</taxon>
        <taxon>Pterocarpus clade</taxon>
        <taxon>Stylosanthes</taxon>
    </lineage>
</organism>